<name>A0ABV6FW24_9BACT</name>
<dbReference type="Proteomes" id="UP001589797">
    <property type="component" value="Unassembled WGS sequence"/>
</dbReference>
<sequence length="362" mass="41648">MIKKLNIFIIAEAYNRKNGANGSLIDLHEVLLNLGIKSVFLTSKRNRIIGLIEAIINELKFNLAIKLIRPLSFLFQDEIQNPIIFSTNLDLALFKNIREYHPNSTIILFQTGNLPTNENQRNFFIQRLMFANFLIFESPKHFQDFNKEYLYLNVKPYLSYATTSLEKKSFKITDKKTNNQTLLYCAGSIQPRKNQILLIKAFNEAVTSCEITNCKLVFSGPLLKNIYPDYCSDFLALVDSNSQIDFLGNKRDYHKIMDQADIVISVSKEEGLSTIIREAMFMKKCIIASNIDGNIGVLQHEINSLLFDELIDPKELSHLITSAVKSFDLRRKLGENAYIFYLENLSNKAYQEKIKLFLNDLA</sequence>
<keyword evidence="2" id="KW-0328">Glycosyltransferase</keyword>
<evidence type="ECO:0000313" key="2">
    <source>
        <dbReference type="EMBL" id="MFC0264081.1"/>
    </source>
</evidence>
<protein>
    <submittedName>
        <fullName evidence="2">Glycosyltransferase family 4 protein</fullName>
        <ecNumber evidence="2">2.4.-.-</ecNumber>
    </submittedName>
</protein>
<dbReference type="EMBL" id="JBHLWI010000042">
    <property type="protein sequence ID" value="MFC0264081.1"/>
    <property type="molecule type" value="Genomic_DNA"/>
</dbReference>
<dbReference type="EC" id="2.4.-.-" evidence="2"/>
<accession>A0ABV6FW24</accession>
<keyword evidence="3" id="KW-1185">Reference proteome</keyword>
<dbReference type="Pfam" id="PF00534">
    <property type="entry name" value="Glycos_transf_1"/>
    <property type="match status" value="1"/>
</dbReference>
<dbReference type="GO" id="GO:0016757">
    <property type="term" value="F:glycosyltransferase activity"/>
    <property type="evidence" value="ECO:0007669"/>
    <property type="project" value="UniProtKB-KW"/>
</dbReference>
<reference evidence="2 3" key="1">
    <citation type="submission" date="2024-09" db="EMBL/GenBank/DDBJ databases">
        <authorList>
            <person name="Sun Q."/>
            <person name="Mori K."/>
        </authorList>
    </citation>
    <scope>NUCLEOTIDE SEQUENCE [LARGE SCALE GENOMIC DNA]</scope>
    <source>
        <strain evidence="2 3">CCM 7650</strain>
    </source>
</reference>
<dbReference type="PANTHER" id="PTHR46660">
    <property type="match status" value="1"/>
</dbReference>
<keyword evidence="2" id="KW-0808">Transferase</keyword>
<dbReference type="CDD" id="cd03801">
    <property type="entry name" value="GT4_PimA-like"/>
    <property type="match status" value="1"/>
</dbReference>
<dbReference type="RefSeq" id="WP_382388590.1">
    <property type="nucleotide sequence ID" value="NZ_JBHLWI010000042.1"/>
</dbReference>
<evidence type="ECO:0000259" key="1">
    <source>
        <dbReference type="Pfam" id="PF00534"/>
    </source>
</evidence>
<dbReference type="Gene3D" id="3.40.50.2000">
    <property type="entry name" value="Glycogen Phosphorylase B"/>
    <property type="match status" value="1"/>
</dbReference>
<dbReference type="PANTHER" id="PTHR46660:SF2">
    <property type="entry name" value="GLYCOSYLTRANSFERASE 1 DOMAIN-CONTAINING PROTEIN 1"/>
    <property type="match status" value="1"/>
</dbReference>
<gene>
    <name evidence="2" type="ORF">ACFFIP_15415</name>
</gene>
<proteinExistence type="predicted"/>
<dbReference type="SUPFAM" id="SSF53756">
    <property type="entry name" value="UDP-Glycosyltransferase/glycogen phosphorylase"/>
    <property type="match status" value="1"/>
</dbReference>
<dbReference type="InterPro" id="IPR001296">
    <property type="entry name" value="Glyco_trans_1"/>
</dbReference>
<comment type="caution">
    <text evidence="2">The sequence shown here is derived from an EMBL/GenBank/DDBJ whole genome shotgun (WGS) entry which is preliminary data.</text>
</comment>
<feature type="domain" description="Glycosyl transferase family 1" evidence="1">
    <location>
        <begin position="176"/>
        <end position="338"/>
    </location>
</feature>
<evidence type="ECO:0000313" key="3">
    <source>
        <dbReference type="Proteomes" id="UP001589797"/>
    </source>
</evidence>
<organism evidence="2 3">
    <name type="scientific">Fontibacter flavus</name>
    <dbReference type="NCBI Taxonomy" id="654838"/>
    <lineage>
        <taxon>Bacteria</taxon>
        <taxon>Pseudomonadati</taxon>
        <taxon>Bacteroidota</taxon>
        <taxon>Cytophagia</taxon>
        <taxon>Cytophagales</taxon>
        <taxon>Cyclobacteriaceae</taxon>
        <taxon>Fontibacter</taxon>
    </lineage>
</organism>
<dbReference type="InterPro" id="IPR052622">
    <property type="entry name" value="Glycosyltransferase_G1"/>
</dbReference>